<dbReference type="EMBL" id="JAGIZQ010000005">
    <property type="protein sequence ID" value="KAH6627344.1"/>
    <property type="molecule type" value="Genomic_DNA"/>
</dbReference>
<dbReference type="Proteomes" id="UP000724584">
    <property type="component" value="Unassembled WGS sequence"/>
</dbReference>
<organism evidence="1 2">
    <name type="scientific">Chaetomium tenue</name>
    <dbReference type="NCBI Taxonomy" id="1854479"/>
    <lineage>
        <taxon>Eukaryota</taxon>
        <taxon>Fungi</taxon>
        <taxon>Dikarya</taxon>
        <taxon>Ascomycota</taxon>
        <taxon>Pezizomycotina</taxon>
        <taxon>Sordariomycetes</taxon>
        <taxon>Sordariomycetidae</taxon>
        <taxon>Sordariales</taxon>
        <taxon>Chaetomiaceae</taxon>
        <taxon>Chaetomium</taxon>
    </lineage>
</organism>
<evidence type="ECO:0000313" key="2">
    <source>
        <dbReference type="Proteomes" id="UP000724584"/>
    </source>
</evidence>
<comment type="caution">
    <text evidence="1">The sequence shown here is derived from an EMBL/GenBank/DDBJ whole genome shotgun (WGS) entry which is preliminary data.</text>
</comment>
<proteinExistence type="predicted"/>
<evidence type="ECO:0000313" key="1">
    <source>
        <dbReference type="EMBL" id="KAH6627344.1"/>
    </source>
</evidence>
<keyword evidence="2" id="KW-1185">Reference proteome</keyword>
<protein>
    <submittedName>
        <fullName evidence="1">Uncharacterized protein</fullName>
    </submittedName>
</protein>
<reference evidence="1 2" key="1">
    <citation type="journal article" date="2021" name="Nat. Commun.">
        <title>Genetic determinants of endophytism in the Arabidopsis root mycobiome.</title>
        <authorList>
            <person name="Mesny F."/>
            <person name="Miyauchi S."/>
            <person name="Thiergart T."/>
            <person name="Pickel B."/>
            <person name="Atanasova L."/>
            <person name="Karlsson M."/>
            <person name="Huettel B."/>
            <person name="Barry K.W."/>
            <person name="Haridas S."/>
            <person name="Chen C."/>
            <person name="Bauer D."/>
            <person name="Andreopoulos W."/>
            <person name="Pangilinan J."/>
            <person name="LaButti K."/>
            <person name="Riley R."/>
            <person name="Lipzen A."/>
            <person name="Clum A."/>
            <person name="Drula E."/>
            <person name="Henrissat B."/>
            <person name="Kohler A."/>
            <person name="Grigoriev I.V."/>
            <person name="Martin F.M."/>
            <person name="Hacquard S."/>
        </authorList>
    </citation>
    <scope>NUCLEOTIDE SEQUENCE [LARGE SCALE GENOMIC DNA]</scope>
    <source>
        <strain evidence="1 2">MPI-SDFR-AT-0079</strain>
    </source>
</reference>
<accession>A0ACB7P2B7</accession>
<gene>
    <name evidence="1" type="ORF">F5144DRAFT_270444</name>
</gene>
<sequence length="334" mass="37480">MAPLLLLNDIPLTKPLSTPEEGRQHIQQEQLAHVCNLEERLTGMDCAVLSEEDLAQLSVRRLAPLDADEATVDFGPLYFRPRCSRDEVDQTADNKTCESVPWRTGCDVRDYPEPAYPDGMPLLCSAEPEAFHNLEWCLARGGLKFRRPGVRGVLGKSDWDVSRRRFNLPCCTEPLRVGFGSASAYTYFPAHPFVLKGEARSRPHIACGVTDSEDPMGDSVLRSELHVAICLLQHQLRHGQYRNHDTFPVLIFSFRHNIQARITQIHYDGQHLGIRQSRLLSFKGSEPTPDACLMIRWMTAMPIGDTEYKSPRGVEVVTEANEVTGWAGGVSREA</sequence>
<name>A0ACB7P2B7_9PEZI</name>